<reference evidence="2 4" key="1">
    <citation type="submission" date="2020-02" db="EMBL/GenBank/DDBJ databases">
        <title>Whole-genome sequencing and comparative analysis of the genomes of Bacteroides thetaiotaomicron and Escherichia coli isolated from a healthy resident in Vietnam.</title>
        <authorList>
            <person name="Mohsin M."/>
            <person name="Tanaka K."/>
            <person name="Kawahara R."/>
            <person name="Kondo S."/>
            <person name="Noguchi H."/>
            <person name="Motooka D."/>
            <person name="Nakamura S."/>
            <person name="Khong D.T."/>
            <person name="Nguyen T.N."/>
            <person name="Tran H.T."/>
            <person name="Yamamoto Y."/>
        </authorList>
    </citation>
    <scope>NUCLEOTIDE SEQUENCE [LARGE SCALE GENOMIC DNA]</scope>
    <source>
        <strain evidence="2 4">F9-2</strain>
    </source>
</reference>
<dbReference type="InterPro" id="IPR017853">
    <property type="entry name" value="GH"/>
</dbReference>
<dbReference type="Gene3D" id="3.20.20.80">
    <property type="entry name" value="Glycosidases"/>
    <property type="match status" value="1"/>
</dbReference>
<dbReference type="GO" id="GO:0004553">
    <property type="term" value="F:hydrolase activity, hydrolyzing O-glycosyl compounds"/>
    <property type="evidence" value="ECO:0007669"/>
    <property type="project" value="InterPro"/>
</dbReference>
<name>A0A679HGE4_BACT4</name>
<evidence type="ECO:0000313" key="3">
    <source>
        <dbReference type="EMBL" id="UYU72555.1"/>
    </source>
</evidence>
<feature type="signal peptide" evidence="1">
    <location>
        <begin position="1"/>
        <end position="25"/>
    </location>
</feature>
<dbReference type="InterPro" id="IPR032320">
    <property type="entry name" value="GH18_BT1044-like"/>
</dbReference>
<evidence type="ECO:0000256" key="1">
    <source>
        <dbReference type="SAM" id="SignalP"/>
    </source>
</evidence>
<protein>
    <submittedName>
        <fullName evidence="2">Endoglycosidase</fullName>
    </submittedName>
    <submittedName>
        <fullName evidence="3">Glycoside hydrolase family 18</fullName>
    </submittedName>
</protein>
<keyword evidence="2" id="KW-0326">Glycosidase</keyword>
<gene>
    <name evidence="2" type="ORF">BatF92_19980</name>
    <name evidence="3" type="ORF">KQP59_05460</name>
</gene>
<sequence>MKRIWNNIILSVFGLALCISSCSDWTELETKYNENMTGSTKSPEYYEQLRAYKKTDHPITFGWFGNWTGKGASLEKCLAGLPDSVDVVSIWGNWRNISPDQEADLKYCQQVKGTKFLLCFIVHGLGDQLTPEGQTVSDYWGWEGELIPDREYQRWEMIDTDVTPDQENIIRKYAKQIVDTVAKYNYDGFDIDYEPNYQGRWGSLANYPKRMSIFIDELSKYLGPKSGSEKLLVIDGEPQSMPAERGECMNYFIVQAYTTSKYNSDSNLDSRLKSTIDNFTGKIDPKEVAKKYVVTENFEDWALKGGGAYLDRYGNEMRALEGMARWTPIIDGQICEKGGVGTYHMEYEFVVSGYDGTYPFLRNATRIMNPPMK</sequence>
<evidence type="ECO:0000313" key="4">
    <source>
        <dbReference type="Proteomes" id="UP000500882"/>
    </source>
</evidence>
<keyword evidence="1" id="KW-0732">Signal</keyword>
<dbReference type="EMBL" id="AP022660">
    <property type="protein sequence ID" value="BCA50056.1"/>
    <property type="molecule type" value="Genomic_DNA"/>
</dbReference>
<dbReference type="AlphaFoldDB" id="A0A679HGE4"/>
<proteinExistence type="predicted"/>
<evidence type="ECO:0000313" key="2">
    <source>
        <dbReference type="EMBL" id="BCA50056.1"/>
    </source>
</evidence>
<dbReference type="InterPro" id="IPR001579">
    <property type="entry name" value="Glyco_hydro_18_chit_AS"/>
</dbReference>
<dbReference type="PROSITE" id="PS01095">
    <property type="entry name" value="GH18_1"/>
    <property type="match status" value="1"/>
</dbReference>
<dbReference type="Proteomes" id="UP000500882">
    <property type="component" value="Chromosome"/>
</dbReference>
<keyword evidence="3" id="KW-0378">Hydrolase</keyword>
<accession>A0A679HGE4</accession>
<organism evidence="2 4">
    <name type="scientific">Bacteroides thetaiotaomicron</name>
    <dbReference type="NCBI Taxonomy" id="818"/>
    <lineage>
        <taxon>Bacteria</taxon>
        <taxon>Pseudomonadati</taxon>
        <taxon>Bacteroidota</taxon>
        <taxon>Bacteroidia</taxon>
        <taxon>Bacteroidales</taxon>
        <taxon>Bacteroidaceae</taxon>
        <taxon>Bacteroides</taxon>
    </lineage>
</organism>
<feature type="chain" id="PRO_5042725327" evidence="1">
    <location>
        <begin position="26"/>
        <end position="373"/>
    </location>
</feature>
<dbReference type="EMBL" id="CP083681">
    <property type="protein sequence ID" value="UYU72555.1"/>
    <property type="molecule type" value="Genomic_DNA"/>
</dbReference>
<reference evidence="3" key="2">
    <citation type="submission" date="2021-06" db="EMBL/GenBank/DDBJ databases">
        <title>Interrogation of the integrated mobile genetic elements in gut-associated Bacteroides with a consensus prediction approach.</title>
        <authorList>
            <person name="Campbell D.E."/>
            <person name="Leigh J.R."/>
            <person name="Kim T."/>
            <person name="England W."/>
            <person name="Whitaker R.J."/>
            <person name="Degnan P.H."/>
        </authorList>
    </citation>
    <scope>NUCLEOTIDE SEQUENCE</scope>
    <source>
        <strain evidence="3">VPI-BTDOT2</strain>
    </source>
</reference>
<dbReference type="SUPFAM" id="SSF51445">
    <property type="entry name" value="(Trans)glycosidases"/>
    <property type="match status" value="1"/>
</dbReference>
<dbReference type="Proteomes" id="UP001156216">
    <property type="component" value="Chromosome"/>
</dbReference>
<dbReference type="Pfam" id="PF16141">
    <property type="entry name" value="GH18_BT1044-like"/>
    <property type="match status" value="1"/>
</dbReference>
<dbReference type="RefSeq" id="WP_022470280.1">
    <property type="nucleotide sequence ID" value="NZ_AP022660.1"/>
</dbReference>
<dbReference type="GO" id="GO:0005975">
    <property type="term" value="P:carbohydrate metabolic process"/>
    <property type="evidence" value="ECO:0007669"/>
    <property type="project" value="InterPro"/>
</dbReference>
<dbReference type="CDD" id="cd06542">
    <property type="entry name" value="GH18_EndoS-like"/>
    <property type="match status" value="1"/>
</dbReference>